<evidence type="ECO:0000256" key="1">
    <source>
        <dbReference type="SAM" id="MobiDB-lite"/>
    </source>
</evidence>
<dbReference type="EMBL" id="JAPQKL010000007">
    <property type="protein sequence ID" value="KAJ5121628.1"/>
    <property type="molecule type" value="Genomic_DNA"/>
</dbReference>
<dbReference type="RefSeq" id="XP_056518132.1">
    <property type="nucleotide sequence ID" value="XM_056670333.1"/>
</dbReference>
<name>A0A9W9KVZ5_9EURO</name>
<organism evidence="2 3">
    <name type="scientific">Penicillium bovifimosum</name>
    <dbReference type="NCBI Taxonomy" id="126998"/>
    <lineage>
        <taxon>Eukaryota</taxon>
        <taxon>Fungi</taxon>
        <taxon>Dikarya</taxon>
        <taxon>Ascomycota</taxon>
        <taxon>Pezizomycotina</taxon>
        <taxon>Eurotiomycetes</taxon>
        <taxon>Eurotiomycetidae</taxon>
        <taxon>Eurotiales</taxon>
        <taxon>Aspergillaceae</taxon>
        <taxon>Penicillium</taxon>
    </lineage>
</organism>
<feature type="compositionally biased region" description="Basic and acidic residues" evidence="1">
    <location>
        <begin position="253"/>
        <end position="267"/>
    </location>
</feature>
<protein>
    <submittedName>
        <fullName evidence="2">Uncharacterized protein</fullName>
    </submittedName>
</protein>
<evidence type="ECO:0000313" key="3">
    <source>
        <dbReference type="Proteomes" id="UP001149079"/>
    </source>
</evidence>
<reference evidence="2" key="1">
    <citation type="submission" date="2022-11" db="EMBL/GenBank/DDBJ databases">
        <authorList>
            <person name="Petersen C."/>
        </authorList>
    </citation>
    <scope>NUCLEOTIDE SEQUENCE</scope>
    <source>
        <strain evidence="2">IBT 22155</strain>
    </source>
</reference>
<dbReference type="OrthoDB" id="4336565at2759"/>
<comment type="caution">
    <text evidence="2">The sequence shown here is derived from an EMBL/GenBank/DDBJ whole genome shotgun (WGS) entry which is preliminary data.</text>
</comment>
<dbReference type="Proteomes" id="UP001149079">
    <property type="component" value="Unassembled WGS sequence"/>
</dbReference>
<evidence type="ECO:0000313" key="2">
    <source>
        <dbReference type="EMBL" id="KAJ5121628.1"/>
    </source>
</evidence>
<keyword evidence="3" id="KW-1185">Reference proteome</keyword>
<feature type="compositionally biased region" description="Low complexity" evidence="1">
    <location>
        <begin position="293"/>
        <end position="302"/>
    </location>
</feature>
<proteinExistence type="predicted"/>
<sequence>MAADNTWARVAEVACRSVADLQLAEQPFVTCRVGRENWNRPLASVAINEWINDNYIIWTLGAALAKSGLDTQWTRTFEQQHLAQWIQIHERVAQLEGPARCLLDIPTPPAKQAVFTARHRRQWRIFTIAQTSQHVRPRPGFQLLTLLDFVHRGGLADNTSFAVVLHIPGRRGLSASELYQLLSMTRIPGPASVSPLAHSRQARDEFPTPPPLYHRLSPGPPLYTEREDMPPPYQLRLRSISPAGRPYHSSVGPRDESPGRSLSRDRSPSPSRRGRGRGSDRDHARGRGRSPPRGRSPGARDT</sequence>
<accession>A0A9W9KVZ5</accession>
<dbReference type="AlphaFoldDB" id="A0A9W9KVZ5"/>
<reference evidence="2" key="2">
    <citation type="journal article" date="2023" name="IMA Fungus">
        <title>Comparative genomic study of the Penicillium genus elucidates a diverse pangenome and 15 lateral gene transfer events.</title>
        <authorList>
            <person name="Petersen C."/>
            <person name="Sorensen T."/>
            <person name="Nielsen M.R."/>
            <person name="Sondergaard T.E."/>
            <person name="Sorensen J.L."/>
            <person name="Fitzpatrick D.A."/>
            <person name="Frisvad J.C."/>
            <person name="Nielsen K.L."/>
        </authorList>
    </citation>
    <scope>NUCLEOTIDE SEQUENCE</scope>
    <source>
        <strain evidence="2">IBT 22155</strain>
    </source>
</reference>
<dbReference type="GeneID" id="81409503"/>
<feature type="region of interest" description="Disordered" evidence="1">
    <location>
        <begin position="192"/>
        <end position="302"/>
    </location>
</feature>
<gene>
    <name evidence="2" type="ORF">N7515_009589</name>
</gene>